<feature type="compositionally biased region" description="Low complexity" evidence="1">
    <location>
        <begin position="127"/>
        <end position="141"/>
    </location>
</feature>
<feature type="non-terminal residue" evidence="2">
    <location>
        <position position="1"/>
    </location>
</feature>
<accession>A0A0B6XZX8</accession>
<dbReference type="PANTHER" id="PTHR14492">
    <property type="entry name" value="JBTS17"/>
    <property type="match status" value="1"/>
</dbReference>
<dbReference type="Pfam" id="PF15392">
    <property type="entry name" value="Joubert"/>
    <property type="match status" value="1"/>
</dbReference>
<dbReference type="PANTHER" id="PTHR14492:SF4">
    <property type="entry name" value="CILIOGENESIS AND PLANAR POLARITY EFFECTOR 1"/>
    <property type="match status" value="1"/>
</dbReference>
<evidence type="ECO:0000256" key="1">
    <source>
        <dbReference type="SAM" id="MobiDB-lite"/>
    </source>
</evidence>
<feature type="compositionally biased region" description="Polar residues" evidence="1">
    <location>
        <begin position="159"/>
        <end position="170"/>
    </location>
</feature>
<dbReference type="InterPro" id="IPR028236">
    <property type="entry name" value="CPLANE1"/>
</dbReference>
<protein>
    <submittedName>
        <fullName evidence="2">Uncharacterized protein</fullName>
    </submittedName>
</protein>
<evidence type="ECO:0000313" key="2">
    <source>
        <dbReference type="EMBL" id="CEK49096.1"/>
    </source>
</evidence>
<organism evidence="2">
    <name type="scientific">Arion vulgaris</name>
    <dbReference type="NCBI Taxonomy" id="1028688"/>
    <lineage>
        <taxon>Eukaryota</taxon>
        <taxon>Metazoa</taxon>
        <taxon>Spiralia</taxon>
        <taxon>Lophotrochozoa</taxon>
        <taxon>Mollusca</taxon>
        <taxon>Gastropoda</taxon>
        <taxon>Heterobranchia</taxon>
        <taxon>Euthyneura</taxon>
        <taxon>Panpulmonata</taxon>
        <taxon>Eupulmonata</taxon>
        <taxon>Stylommatophora</taxon>
        <taxon>Helicina</taxon>
        <taxon>Arionoidea</taxon>
        <taxon>Arionidae</taxon>
        <taxon>Arion</taxon>
    </lineage>
</organism>
<feature type="compositionally biased region" description="Basic and acidic residues" evidence="1">
    <location>
        <begin position="143"/>
        <end position="157"/>
    </location>
</feature>
<feature type="region of interest" description="Disordered" evidence="1">
    <location>
        <begin position="114"/>
        <end position="225"/>
    </location>
</feature>
<reference evidence="2" key="1">
    <citation type="submission" date="2014-12" db="EMBL/GenBank/DDBJ databases">
        <title>Insight into the proteome of Arion vulgaris.</title>
        <authorList>
            <person name="Aradska J."/>
            <person name="Bulat T."/>
            <person name="Smidak R."/>
            <person name="Sarate P."/>
            <person name="Gangsoo J."/>
            <person name="Sialana F."/>
            <person name="Bilban M."/>
            <person name="Lubec G."/>
        </authorList>
    </citation>
    <scope>NUCLEOTIDE SEQUENCE</scope>
    <source>
        <tissue evidence="2">Skin</tissue>
    </source>
</reference>
<gene>
    <name evidence="2" type="primary">ORF6392</name>
</gene>
<proteinExistence type="predicted"/>
<sequence>TGSKLRNKLINMKQADEHVKSRTPYEREQLKAWMTKTFHKRHEEYKRRRNELIEREPKPFKSQSTLIKVDLKRLEEQSEKRISMVSEFMNQRLIEAEHLLGSIIVDKPEIPWGSVSSAAGTKRRNQSKSPGRSGSSMSPPRLEISRRHMSPDRKKVNEATWTYKTASPSRSPHDRDMYPMSRDTSPGKSILKSSKDPRASSSDLYLDQPVLTSISEGDRTVDSSTDLIDYARRVLENDSSGRPSPVEVYDR</sequence>
<feature type="non-terminal residue" evidence="2">
    <location>
        <position position="251"/>
    </location>
</feature>
<dbReference type="EMBL" id="HACG01002231">
    <property type="protein sequence ID" value="CEK49096.1"/>
    <property type="molecule type" value="Transcribed_RNA"/>
</dbReference>
<dbReference type="AlphaFoldDB" id="A0A0B6XZX8"/>
<name>A0A0B6XZX8_9EUPU</name>